<feature type="signal peptide" evidence="2">
    <location>
        <begin position="1"/>
        <end position="24"/>
    </location>
</feature>
<evidence type="ECO:0000256" key="2">
    <source>
        <dbReference type="SAM" id="SignalP"/>
    </source>
</evidence>
<sequence>MRSVLALTTSSLAALLLACMPTRADPASGWVDPPAKTGAARSDASKPQAADPTKEAAKSADTSADPDAVDSQQAAAPRDHRRVERVERRERRQERRRMAVSSEIDTTAPDPRFGGWAAQAQRLTGDYLDSVSAPNGAMLAAAPRFYGDRVRFHGRPMSISALMSEKRRFVRRWPERRYAPQDGTMRTACNAAGSVCVVRTVMAFSAGNPARGVRSEGLSELSLTVSFTGERPVIVSESSRVLRRGSAALSSDERGRHGGA</sequence>
<feature type="chain" id="PRO_5021920708" description="Lipoprotein" evidence="2">
    <location>
        <begin position="25"/>
        <end position="260"/>
    </location>
</feature>
<comment type="caution">
    <text evidence="3">The sequence shown here is derived from an EMBL/GenBank/DDBJ whole genome shotgun (WGS) entry which is preliminary data.</text>
</comment>
<reference evidence="3 4" key="1">
    <citation type="submission" date="2019-07" db="EMBL/GenBank/DDBJ databases">
        <title>Whole genome shotgun sequence of Methylobacterium haplocladii NBRC 107714.</title>
        <authorList>
            <person name="Hosoyama A."/>
            <person name="Uohara A."/>
            <person name="Ohji S."/>
            <person name="Ichikawa N."/>
        </authorList>
    </citation>
    <scope>NUCLEOTIDE SEQUENCE [LARGE SCALE GENOMIC DNA]</scope>
    <source>
        <strain evidence="3 4">NBRC 107714</strain>
    </source>
</reference>
<dbReference type="RefSeq" id="WP_147078247.1">
    <property type="nucleotide sequence ID" value="NZ_BJZT01000015.1"/>
</dbReference>
<dbReference type="OrthoDB" id="1522627at2"/>
<evidence type="ECO:0000256" key="1">
    <source>
        <dbReference type="SAM" id="MobiDB-lite"/>
    </source>
</evidence>
<dbReference type="EMBL" id="BJZT01000015">
    <property type="protein sequence ID" value="GEO99349.1"/>
    <property type="molecule type" value="Genomic_DNA"/>
</dbReference>
<evidence type="ECO:0000313" key="4">
    <source>
        <dbReference type="Proteomes" id="UP000321258"/>
    </source>
</evidence>
<organism evidence="3 4">
    <name type="scientific">Methylobacterium haplocladii</name>
    <dbReference type="NCBI Taxonomy" id="1176176"/>
    <lineage>
        <taxon>Bacteria</taxon>
        <taxon>Pseudomonadati</taxon>
        <taxon>Pseudomonadota</taxon>
        <taxon>Alphaproteobacteria</taxon>
        <taxon>Hyphomicrobiales</taxon>
        <taxon>Methylobacteriaceae</taxon>
        <taxon>Methylobacterium</taxon>
    </lineage>
</organism>
<evidence type="ECO:0000313" key="3">
    <source>
        <dbReference type="EMBL" id="GEO99349.1"/>
    </source>
</evidence>
<feature type="compositionally biased region" description="Basic and acidic residues" evidence="1">
    <location>
        <begin position="77"/>
        <end position="97"/>
    </location>
</feature>
<keyword evidence="4" id="KW-1185">Reference proteome</keyword>
<feature type="region of interest" description="Disordered" evidence="1">
    <location>
        <begin position="25"/>
        <end position="114"/>
    </location>
</feature>
<keyword evidence="2" id="KW-0732">Signal</keyword>
<proteinExistence type="predicted"/>
<dbReference type="Proteomes" id="UP000321258">
    <property type="component" value="Unassembled WGS sequence"/>
</dbReference>
<evidence type="ECO:0008006" key="5">
    <source>
        <dbReference type="Google" id="ProtNLM"/>
    </source>
</evidence>
<protein>
    <recommendedName>
        <fullName evidence="5">Lipoprotein</fullName>
    </recommendedName>
</protein>
<dbReference type="AlphaFoldDB" id="A0A512INR1"/>
<accession>A0A512INR1</accession>
<name>A0A512INR1_9HYPH</name>
<dbReference type="PROSITE" id="PS51257">
    <property type="entry name" value="PROKAR_LIPOPROTEIN"/>
    <property type="match status" value="1"/>
</dbReference>
<gene>
    <name evidence="3" type="ORF">MHA02_17370</name>
</gene>